<evidence type="ECO:0000313" key="1">
    <source>
        <dbReference type="EMBL" id="GAA2081726.1"/>
    </source>
</evidence>
<protein>
    <recommendedName>
        <fullName evidence="3">DUF1800 domain-containing protein</fullName>
    </recommendedName>
</protein>
<organism evidence="1 2">
    <name type="scientific">Aeromicrobium halocynthiae</name>
    <dbReference type="NCBI Taxonomy" id="560557"/>
    <lineage>
        <taxon>Bacteria</taxon>
        <taxon>Bacillati</taxon>
        <taxon>Actinomycetota</taxon>
        <taxon>Actinomycetes</taxon>
        <taxon>Propionibacteriales</taxon>
        <taxon>Nocardioidaceae</taxon>
        <taxon>Aeromicrobium</taxon>
    </lineage>
</organism>
<accession>A0ABN2W2B2</accession>
<dbReference type="InterPro" id="IPR014917">
    <property type="entry name" value="DUF1800"/>
</dbReference>
<reference evidence="1 2" key="1">
    <citation type="journal article" date="2019" name="Int. J. Syst. Evol. Microbiol.">
        <title>The Global Catalogue of Microorganisms (GCM) 10K type strain sequencing project: providing services to taxonomists for standard genome sequencing and annotation.</title>
        <authorList>
            <consortium name="The Broad Institute Genomics Platform"/>
            <consortium name="The Broad Institute Genome Sequencing Center for Infectious Disease"/>
            <person name="Wu L."/>
            <person name="Ma J."/>
        </authorList>
    </citation>
    <scope>NUCLEOTIDE SEQUENCE [LARGE SCALE GENOMIC DNA]</scope>
    <source>
        <strain evidence="1 2">JCM 15749</strain>
    </source>
</reference>
<dbReference type="RefSeq" id="WP_344328606.1">
    <property type="nucleotide sequence ID" value="NZ_BAAAPY010000008.1"/>
</dbReference>
<evidence type="ECO:0008006" key="3">
    <source>
        <dbReference type="Google" id="ProtNLM"/>
    </source>
</evidence>
<keyword evidence="2" id="KW-1185">Reference proteome</keyword>
<dbReference type="EMBL" id="BAAAPY010000008">
    <property type="protein sequence ID" value="GAA2081726.1"/>
    <property type="molecule type" value="Genomic_DNA"/>
</dbReference>
<dbReference type="Proteomes" id="UP001501480">
    <property type="component" value="Unassembled WGS sequence"/>
</dbReference>
<comment type="caution">
    <text evidence="1">The sequence shown here is derived from an EMBL/GenBank/DDBJ whole genome shotgun (WGS) entry which is preliminary data.</text>
</comment>
<name>A0ABN2W2B2_9ACTN</name>
<gene>
    <name evidence="1" type="ORF">GCM10009821_23020</name>
</gene>
<evidence type="ECO:0000313" key="2">
    <source>
        <dbReference type="Proteomes" id="UP001501480"/>
    </source>
</evidence>
<dbReference type="Pfam" id="PF08811">
    <property type="entry name" value="DUF1800"/>
    <property type="match status" value="1"/>
</dbReference>
<sequence>MSGRLSAAVKPKPLSARNHHDVSRFTFGVDAAVIKDVRTRGSSNAWFDAQLRHTAIKDSAAGAVASWFPRLSHSPGQAWAEVTAGRASGWDYGMDFTSYTLARRILSMRQVHEVMSDFWSNLLYIPACEDRSFPWRYSYDQAIRKNALTSYGALLREAVVHPAMSGWLTNHENTKRGVNENLGRELLELFTVGRGAGYTEADVLNASRLLTGFRVRIFDGYDASYSPGDHWTGPVSVLGFRHANSDPDGRAALSALLTYLSTHPATAERVARRLCRRFVRDEPPGAIVKAVATAYSRSGGDVKASLKALRAHPEYYASRRSKLRTPVEDAVNVARLLGMRPTGRGDDNGFVRQLVWMSESMGQQPFRWPRPDGFPETSEVYASPARMLRSWELHYALPGNWWKSTAMTRPKQASTLPTQWPRRLDEIVEHQSRMLLGRSADPEAVRAISRVLERPASARWRRASEVDPWHLIVIRGTLLNTPHGMLR</sequence>
<proteinExistence type="predicted"/>